<dbReference type="EMBL" id="JAMSHJ010000006">
    <property type="protein sequence ID" value="KAI5396518.1"/>
    <property type="molecule type" value="Genomic_DNA"/>
</dbReference>
<evidence type="ECO:0000313" key="1">
    <source>
        <dbReference type="EMBL" id="KAI5396518.1"/>
    </source>
</evidence>
<sequence length="161" mass="17937">MSSLKGAQEAIQAGSIDKWGCVVEVAENKNRAGIGFQPGPFNAKVKVMQPVFHSRGFIHENDQHSTAIIEDNGDEDEACVNFVMHAIEYNDPTPSPNLDFHVFQSEEEIDDEEVSNELSCLLEHEEKAIQPFEEHIELVNLGSEDDVKEVKIGSQLCPETK</sequence>
<accession>A0A9D5A6P1</accession>
<gene>
    <name evidence="1" type="ORF">KIW84_062654</name>
</gene>
<reference evidence="1 2" key="1">
    <citation type="journal article" date="2022" name="Nat. Genet.">
        <title>Improved pea reference genome and pan-genome highlight genomic features and evolutionary characteristics.</title>
        <authorList>
            <person name="Yang T."/>
            <person name="Liu R."/>
            <person name="Luo Y."/>
            <person name="Hu S."/>
            <person name="Wang D."/>
            <person name="Wang C."/>
            <person name="Pandey M.K."/>
            <person name="Ge S."/>
            <person name="Xu Q."/>
            <person name="Li N."/>
            <person name="Li G."/>
            <person name="Huang Y."/>
            <person name="Saxena R.K."/>
            <person name="Ji Y."/>
            <person name="Li M."/>
            <person name="Yan X."/>
            <person name="He Y."/>
            <person name="Liu Y."/>
            <person name="Wang X."/>
            <person name="Xiang C."/>
            <person name="Varshney R.K."/>
            <person name="Ding H."/>
            <person name="Gao S."/>
            <person name="Zong X."/>
        </authorList>
    </citation>
    <scope>NUCLEOTIDE SEQUENCE [LARGE SCALE GENOMIC DNA]</scope>
    <source>
        <strain evidence="1 2">cv. Zhongwan 6</strain>
    </source>
</reference>
<evidence type="ECO:0000313" key="2">
    <source>
        <dbReference type="Proteomes" id="UP001058974"/>
    </source>
</evidence>
<name>A0A9D5A6P1_PEA</name>
<dbReference type="Gramene" id="Psat06G0265400-T1">
    <property type="protein sequence ID" value="KAI5396518.1"/>
    <property type="gene ID" value="KIW84_062654"/>
</dbReference>
<organism evidence="1 2">
    <name type="scientific">Pisum sativum</name>
    <name type="common">Garden pea</name>
    <name type="synonym">Lathyrus oleraceus</name>
    <dbReference type="NCBI Taxonomy" id="3888"/>
    <lineage>
        <taxon>Eukaryota</taxon>
        <taxon>Viridiplantae</taxon>
        <taxon>Streptophyta</taxon>
        <taxon>Embryophyta</taxon>
        <taxon>Tracheophyta</taxon>
        <taxon>Spermatophyta</taxon>
        <taxon>Magnoliopsida</taxon>
        <taxon>eudicotyledons</taxon>
        <taxon>Gunneridae</taxon>
        <taxon>Pentapetalae</taxon>
        <taxon>rosids</taxon>
        <taxon>fabids</taxon>
        <taxon>Fabales</taxon>
        <taxon>Fabaceae</taxon>
        <taxon>Papilionoideae</taxon>
        <taxon>50 kb inversion clade</taxon>
        <taxon>NPAAA clade</taxon>
        <taxon>Hologalegina</taxon>
        <taxon>IRL clade</taxon>
        <taxon>Fabeae</taxon>
        <taxon>Lathyrus</taxon>
    </lineage>
</organism>
<proteinExistence type="predicted"/>
<dbReference type="Proteomes" id="UP001058974">
    <property type="component" value="Chromosome 6"/>
</dbReference>
<dbReference type="AlphaFoldDB" id="A0A9D5A6P1"/>
<comment type="caution">
    <text evidence="1">The sequence shown here is derived from an EMBL/GenBank/DDBJ whole genome shotgun (WGS) entry which is preliminary data.</text>
</comment>
<protein>
    <submittedName>
        <fullName evidence="1">Uncharacterized protein</fullName>
    </submittedName>
</protein>
<keyword evidence="2" id="KW-1185">Reference proteome</keyword>